<keyword evidence="2" id="KW-0539">Nucleus</keyword>
<dbReference type="PANTHER" id="PTHR31669:SF306">
    <property type="entry name" value="PROTEIN FAR1-RELATED SEQUENCE"/>
    <property type="match status" value="1"/>
</dbReference>
<evidence type="ECO:0000256" key="2">
    <source>
        <dbReference type="RuleBase" id="RU367018"/>
    </source>
</evidence>
<comment type="function">
    <text evidence="2">Putative transcription activator involved in regulating light control of development.</text>
</comment>
<evidence type="ECO:0000313" key="5">
    <source>
        <dbReference type="Proteomes" id="UP001237642"/>
    </source>
</evidence>
<keyword evidence="2" id="KW-0479">Metal-binding</keyword>
<gene>
    <name evidence="4" type="ORF">POM88_038806</name>
</gene>
<dbReference type="InterPro" id="IPR007527">
    <property type="entry name" value="Znf_SWIM"/>
</dbReference>
<dbReference type="Pfam" id="PF04434">
    <property type="entry name" value="SWIM"/>
    <property type="match status" value="1"/>
</dbReference>
<accession>A0AAD8H980</accession>
<dbReference type="GO" id="GO:0008270">
    <property type="term" value="F:zinc ion binding"/>
    <property type="evidence" value="ECO:0007669"/>
    <property type="project" value="UniProtKB-UniRule"/>
</dbReference>
<evidence type="ECO:0000313" key="4">
    <source>
        <dbReference type="EMBL" id="KAK1363245.1"/>
    </source>
</evidence>
<comment type="subcellular location">
    <subcellularLocation>
        <location evidence="2">Nucleus</location>
    </subcellularLocation>
</comment>
<organism evidence="4 5">
    <name type="scientific">Heracleum sosnowskyi</name>
    <dbReference type="NCBI Taxonomy" id="360622"/>
    <lineage>
        <taxon>Eukaryota</taxon>
        <taxon>Viridiplantae</taxon>
        <taxon>Streptophyta</taxon>
        <taxon>Embryophyta</taxon>
        <taxon>Tracheophyta</taxon>
        <taxon>Spermatophyta</taxon>
        <taxon>Magnoliopsida</taxon>
        <taxon>eudicotyledons</taxon>
        <taxon>Gunneridae</taxon>
        <taxon>Pentapetalae</taxon>
        <taxon>asterids</taxon>
        <taxon>campanulids</taxon>
        <taxon>Apiales</taxon>
        <taxon>Apiaceae</taxon>
        <taxon>Apioideae</taxon>
        <taxon>apioid superclade</taxon>
        <taxon>Tordylieae</taxon>
        <taxon>Tordyliinae</taxon>
        <taxon>Heracleum</taxon>
    </lineage>
</organism>
<dbReference type="PANTHER" id="PTHR31669">
    <property type="entry name" value="PROTEIN FAR1-RELATED SEQUENCE 10-RELATED"/>
    <property type="match status" value="1"/>
</dbReference>
<dbReference type="InterPro" id="IPR031052">
    <property type="entry name" value="FHY3/FAR1"/>
</dbReference>
<dbReference type="GO" id="GO:0005634">
    <property type="term" value="C:nucleus"/>
    <property type="evidence" value="ECO:0007669"/>
    <property type="project" value="UniProtKB-SubCell"/>
</dbReference>
<keyword evidence="5" id="KW-1185">Reference proteome</keyword>
<evidence type="ECO:0000259" key="3">
    <source>
        <dbReference type="PROSITE" id="PS50966"/>
    </source>
</evidence>
<dbReference type="EMBL" id="JAUIZM010000009">
    <property type="protein sequence ID" value="KAK1363245.1"/>
    <property type="molecule type" value="Genomic_DNA"/>
</dbReference>
<reference evidence="4" key="2">
    <citation type="submission" date="2023-05" db="EMBL/GenBank/DDBJ databases">
        <authorList>
            <person name="Schelkunov M.I."/>
        </authorList>
    </citation>
    <scope>NUCLEOTIDE SEQUENCE</scope>
    <source>
        <strain evidence="4">Hsosn_3</strain>
        <tissue evidence="4">Leaf</tissue>
    </source>
</reference>
<name>A0AAD8H980_9APIA</name>
<keyword evidence="1 2" id="KW-0863">Zinc-finger</keyword>
<dbReference type="PROSITE" id="PS50966">
    <property type="entry name" value="ZF_SWIM"/>
    <property type="match status" value="1"/>
</dbReference>
<comment type="caution">
    <text evidence="4">The sequence shown here is derived from an EMBL/GenBank/DDBJ whole genome shotgun (WGS) entry which is preliminary data.</text>
</comment>
<dbReference type="AlphaFoldDB" id="A0AAD8H980"/>
<protein>
    <recommendedName>
        <fullName evidence="2">Protein FAR1-RELATED SEQUENCE</fullName>
    </recommendedName>
</protein>
<sequence length="313" mass="36156">MNKLSSKVGPSLASDKKFMTSFKSVVYGDHLSVNEFDEGWNRVIEEYKLQDNTWLQEMYSVHSDWIPVYFNDIPMAGLLRTTSRPESSNSFFSIFIGEVPHWDSELIPTLHTPLAIEKDAAIVYTKNLFNFVSEEITNALHFTKIDDMVSVKGIKSLKVKDKLLKDRIFKVSITLSDNEVQCPCKFFDRTWYLCRHAFAALIQRDVVQIPCQFLMTRWIKNDESVCEVRGSDEVFEHCAKIDRVKVNVNELNFDFQSCINYAGLDEDKIDKIHGHVKLMKKDVQDLENGWNDKLSENVIDFLIGTTPRSHVVI</sequence>
<dbReference type="Proteomes" id="UP001237642">
    <property type="component" value="Unassembled WGS sequence"/>
</dbReference>
<proteinExistence type="inferred from homology"/>
<dbReference type="GO" id="GO:0006355">
    <property type="term" value="P:regulation of DNA-templated transcription"/>
    <property type="evidence" value="ECO:0007669"/>
    <property type="project" value="UniProtKB-UniRule"/>
</dbReference>
<keyword evidence="2" id="KW-0862">Zinc</keyword>
<evidence type="ECO:0000256" key="1">
    <source>
        <dbReference type="PROSITE-ProRule" id="PRU00325"/>
    </source>
</evidence>
<reference evidence="4" key="1">
    <citation type="submission" date="2023-02" db="EMBL/GenBank/DDBJ databases">
        <title>Genome of toxic invasive species Heracleum sosnowskyi carries increased number of genes despite the absence of recent whole-genome duplications.</title>
        <authorList>
            <person name="Schelkunov M."/>
            <person name="Shtratnikova V."/>
            <person name="Makarenko M."/>
            <person name="Klepikova A."/>
            <person name="Omelchenko D."/>
            <person name="Novikova G."/>
            <person name="Obukhova E."/>
            <person name="Bogdanov V."/>
            <person name="Penin A."/>
            <person name="Logacheva M."/>
        </authorList>
    </citation>
    <scope>NUCLEOTIDE SEQUENCE</scope>
    <source>
        <strain evidence="4">Hsosn_3</strain>
        <tissue evidence="4">Leaf</tissue>
    </source>
</reference>
<feature type="domain" description="SWIM-type" evidence="3">
    <location>
        <begin position="169"/>
        <end position="205"/>
    </location>
</feature>
<comment type="similarity">
    <text evidence="2">Belongs to the FHY3/FAR1 family.</text>
</comment>